<dbReference type="FunFam" id="1.10.390.10:FF:000001">
    <property type="entry name" value="Aminopeptidase"/>
    <property type="match status" value="1"/>
</dbReference>
<reference evidence="16 17" key="1">
    <citation type="submission" date="2020-07" db="EMBL/GenBank/DDBJ databases">
        <title>Huge and variable diversity of episymbiotic CPR bacteria and DPANN archaea in groundwater ecosystems.</title>
        <authorList>
            <person name="He C.Y."/>
            <person name="Keren R."/>
            <person name="Whittaker M."/>
            <person name="Farag I.F."/>
            <person name="Doudna J."/>
            <person name="Cate J.H.D."/>
            <person name="Banfield J.F."/>
        </authorList>
    </citation>
    <scope>NUCLEOTIDE SEQUENCE [LARGE SCALE GENOMIC DNA]</scope>
    <source>
        <strain evidence="16">NC_groundwater_541_Ag_S-0.1um_46_50</strain>
    </source>
</reference>
<dbReference type="SUPFAM" id="SSF55486">
    <property type="entry name" value="Metalloproteases ('zincins'), catalytic domain"/>
    <property type="match status" value="1"/>
</dbReference>
<evidence type="ECO:0000256" key="12">
    <source>
        <dbReference type="RuleBase" id="RU364040"/>
    </source>
</evidence>
<dbReference type="InterPro" id="IPR050344">
    <property type="entry name" value="Peptidase_M1_aminopeptidases"/>
</dbReference>
<dbReference type="PANTHER" id="PTHR11533:SF174">
    <property type="entry name" value="PUROMYCIN-SENSITIVE AMINOPEPTIDASE-RELATED"/>
    <property type="match status" value="1"/>
</dbReference>
<keyword evidence="7 10" id="KW-0862">Zinc</keyword>
<dbReference type="Gene3D" id="2.60.40.1730">
    <property type="entry name" value="tricorn interacting facor f3 domain"/>
    <property type="match status" value="1"/>
</dbReference>
<dbReference type="InterPro" id="IPR042097">
    <property type="entry name" value="Aminopeptidase_N-like_N_sf"/>
</dbReference>
<evidence type="ECO:0000259" key="15">
    <source>
        <dbReference type="Pfam" id="PF17900"/>
    </source>
</evidence>
<keyword evidence="3 12" id="KW-0031">Aminopeptidase</keyword>
<protein>
    <recommendedName>
        <fullName evidence="12">Aminopeptidase</fullName>
        <ecNumber evidence="12">3.4.11.-</ecNumber>
    </recommendedName>
</protein>
<comment type="cofactor">
    <cofactor evidence="10 12">
        <name>Zn(2+)</name>
        <dbReference type="ChEBI" id="CHEBI:29105"/>
    </cofactor>
    <text evidence="10 12">Binds 1 zinc ion per subunit.</text>
</comment>
<evidence type="ECO:0000313" key="17">
    <source>
        <dbReference type="Proteomes" id="UP000595618"/>
    </source>
</evidence>
<dbReference type="GO" id="GO:0042277">
    <property type="term" value="F:peptide binding"/>
    <property type="evidence" value="ECO:0007669"/>
    <property type="project" value="TreeGrafter"/>
</dbReference>
<keyword evidence="6 12" id="KW-0378">Hydrolase</keyword>
<dbReference type="AlphaFoldDB" id="A0A7T5URK5"/>
<evidence type="ECO:0000256" key="7">
    <source>
        <dbReference type="ARBA" id="ARBA00022833"/>
    </source>
</evidence>
<dbReference type="CDD" id="cd09601">
    <property type="entry name" value="M1_APN-Q_like"/>
    <property type="match status" value="1"/>
</dbReference>
<feature type="domain" description="Peptidase M1 membrane alanine aminopeptidase" evidence="13">
    <location>
        <begin position="234"/>
        <end position="451"/>
    </location>
</feature>
<proteinExistence type="inferred from homology"/>
<dbReference type="InterPro" id="IPR001930">
    <property type="entry name" value="Peptidase_M1"/>
</dbReference>
<comment type="similarity">
    <text evidence="2 12">Belongs to the peptidase M1 family.</text>
</comment>
<evidence type="ECO:0000256" key="3">
    <source>
        <dbReference type="ARBA" id="ARBA00022438"/>
    </source>
</evidence>
<dbReference type="InterPro" id="IPR014782">
    <property type="entry name" value="Peptidase_M1_dom"/>
</dbReference>
<dbReference type="Pfam" id="PF11838">
    <property type="entry name" value="ERAP1_C"/>
    <property type="match status" value="1"/>
</dbReference>
<evidence type="ECO:0000259" key="13">
    <source>
        <dbReference type="Pfam" id="PF01433"/>
    </source>
</evidence>
<dbReference type="GO" id="GO:0016285">
    <property type="term" value="F:alanyl aminopeptidase activity"/>
    <property type="evidence" value="ECO:0007669"/>
    <property type="project" value="UniProtKB-EC"/>
</dbReference>
<evidence type="ECO:0000256" key="4">
    <source>
        <dbReference type="ARBA" id="ARBA00022670"/>
    </source>
</evidence>
<dbReference type="EMBL" id="CP066690">
    <property type="protein sequence ID" value="QQG45666.1"/>
    <property type="molecule type" value="Genomic_DNA"/>
</dbReference>
<evidence type="ECO:0000256" key="9">
    <source>
        <dbReference type="PIRSR" id="PIRSR634016-1"/>
    </source>
</evidence>
<feature type="binding site" evidence="10">
    <location>
        <position position="310"/>
    </location>
    <ligand>
        <name>Zn(2+)</name>
        <dbReference type="ChEBI" id="CHEBI:29105"/>
        <note>catalytic</note>
    </ligand>
</feature>
<evidence type="ECO:0000256" key="2">
    <source>
        <dbReference type="ARBA" id="ARBA00010136"/>
    </source>
</evidence>
<keyword evidence="8 12" id="KW-0482">Metalloprotease</keyword>
<organism evidence="16 17">
    <name type="scientific">Candidatus Sungiibacteriota bacterium</name>
    <dbReference type="NCBI Taxonomy" id="2750080"/>
    <lineage>
        <taxon>Bacteria</taxon>
        <taxon>Candidatus Sungiibacteriota</taxon>
    </lineage>
</organism>
<evidence type="ECO:0000256" key="5">
    <source>
        <dbReference type="ARBA" id="ARBA00022723"/>
    </source>
</evidence>
<feature type="binding site" evidence="10">
    <location>
        <position position="329"/>
    </location>
    <ligand>
        <name>Zn(2+)</name>
        <dbReference type="ChEBI" id="CHEBI:29105"/>
        <note>catalytic</note>
    </ligand>
</feature>
<evidence type="ECO:0000256" key="10">
    <source>
        <dbReference type="PIRSR" id="PIRSR634016-3"/>
    </source>
</evidence>
<gene>
    <name evidence="16" type="ORF">HYW89_01975</name>
</gene>
<dbReference type="GO" id="GO:0006508">
    <property type="term" value="P:proteolysis"/>
    <property type="evidence" value="ECO:0007669"/>
    <property type="project" value="UniProtKB-KW"/>
</dbReference>
<dbReference type="Proteomes" id="UP000595618">
    <property type="component" value="Chromosome"/>
</dbReference>
<feature type="domain" description="Aminopeptidase N-like N-terminal" evidence="15">
    <location>
        <begin position="19"/>
        <end position="199"/>
    </location>
</feature>
<dbReference type="SUPFAM" id="SSF63737">
    <property type="entry name" value="Leukotriene A4 hydrolase N-terminal domain"/>
    <property type="match status" value="1"/>
</dbReference>
<dbReference type="Gene3D" id="2.60.40.1910">
    <property type="match status" value="1"/>
</dbReference>
<dbReference type="InterPro" id="IPR034016">
    <property type="entry name" value="M1_APN-typ"/>
</dbReference>
<dbReference type="GO" id="GO:0005737">
    <property type="term" value="C:cytoplasm"/>
    <property type="evidence" value="ECO:0007669"/>
    <property type="project" value="TreeGrafter"/>
</dbReference>
<evidence type="ECO:0000259" key="14">
    <source>
        <dbReference type="Pfam" id="PF11838"/>
    </source>
</evidence>
<comment type="catalytic activity">
    <reaction evidence="1">
        <text>Release of an N-terminal amino acid, Xaa-|-Yaa- from a peptide, amide or arylamide. Xaa is preferably Ala, but may be most amino acids including Pro (slow action). When a terminal hydrophobic residue is followed by a prolyl residue, the two may be released as an intact Xaa-Pro dipeptide.</text>
        <dbReference type="EC" id="3.4.11.2"/>
    </reaction>
</comment>
<feature type="site" description="Transition state stabilizer" evidence="11">
    <location>
        <position position="392"/>
    </location>
</feature>
<dbReference type="InterPro" id="IPR024571">
    <property type="entry name" value="ERAP1-like_C_dom"/>
</dbReference>
<dbReference type="InterPro" id="IPR027268">
    <property type="entry name" value="Peptidase_M4/M1_CTD_sf"/>
</dbReference>
<dbReference type="GO" id="GO:0005615">
    <property type="term" value="C:extracellular space"/>
    <property type="evidence" value="ECO:0007669"/>
    <property type="project" value="TreeGrafter"/>
</dbReference>
<name>A0A7T5URK5_9BACT</name>
<feature type="binding site" evidence="10">
    <location>
        <position position="306"/>
    </location>
    <ligand>
        <name>Zn(2+)</name>
        <dbReference type="ChEBI" id="CHEBI:29105"/>
        <note>catalytic</note>
    </ligand>
</feature>
<sequence>MRQRRLSANRYRLLRTVEPLHYHLIITPDFSSLRFSGVEQVSLLIKKSTSQITLHSVGLKISKVCLVVNGGNLTPQCTSFDKKLETVTFKFGKRVPAGEAELFLSFFGELNDKMHGFYRTSYEVNGEKKWGGATQFEATDARRAFPCFDEPDRKATFSLELIVPKEKTALSNMPVGSVEEGHDIKMVRYQKTPPMSTYLLAWVVADLECFEALDKNRVPIRVWTTLGKKEQGRFALDTACRVLPYFAEWFGVPYALPKLDMVALPDFAAGAMENWGLVTYRETALLIDRDNSSQAAKQRVAEIVSHELAHQWFGNYVTMKWWTHLWLNEGFASYMGPKAVNHIFPDWDIWTQYVADDYCSALHLDGLKNTHPVEVGVGDPREISEVFDAISYSKGSVINRMLEHYLGEELFRRGLRHYLTRYAYKNAATDDLWKALEEVSGKPIKEIMASFTRQPGYPVLKVQRARGGLRISQERFIFDGSKDKKDPLWKVPFGVAYESDPEPIFFYLDRRSTTIPLELDDGEWVKVNPDQSGFYRVSYAPELMGELKRVVGTQTLSKVDKLELLDDALALAKAGLVKTSDALGLLASYSKEEDFSVWSVLAASLGTLDNLLGREAFYGSFVVFAKEFFTPAARLIGWDKKPGDGHLEVMLRSLLLLNAGWYGDRKITEEAQRRFQEFVAGGTLNPDIRQAVYTLSAENGGGEELEALLKIYDSTDLQEEKMRVLRSLAGFRDGQLLRQVLQFSLSERVRAQDTPILIAGIGSHSVGRSAAWDFVKRNWKKLLGRYEGSGLGLLSMMVEFAAGFSSEEELRDVAAFFRKERRMGLDRTKRQVLESIRSKIKWLRRDRQDIEEWLRSRADYKLVPFGNR</sequence>
<keyword evidence="4 12" id="KW-0645">Protease</keyword>
<dbReference type="GO" id="GO:0016020">
    <property type="term" value="C:membrane"/>
    <property type="evidence" value="ECO:0007669"/>
    <property type="project" value="TreeGrafter"/>
</dbReference>
<dbReference type="InterPro" id="IPR045357">
    <property type="entry name" value="Aminopeptidase_N-like_N"/>
</dbReference>
<dbReference type="GO" id="GO:0008270">
    <property type="term" value="F:zinc ion binding"/>
    <property type="evidence" value="ECO:0007669"/>
    <property type="project" value="UniProtKB-UniRule"/>
</dbReference>
<evidence type="ECO:0000313" key="16">
    <source>
        <dbReference type="EMBL" id="QQG45666.1"/>
    </source>
</evidence>
<dbReference type="EC" id="3.4.11.-" evidence="12"/>
<dbReference type="GO" id="GO:0070006">
    <property type="term" value="F:metalloaminopeptidase activity"/>
    <property type="evidence" value="ECO:0007669"/>
    <property type="project" value="TreeGrafter"/>
</dbReference>
<feature type="active site" description="Proton acceptor" evidence="9">
    <location>
        <position position="307"/>
    </location>
</feature>
<dbReference type="Pfam" id="PF17900">
    <property type="entry name" value="Peptidase_M1_N"/>
    <property type="match status" value="1"/>
</dbReference>
<dbReference type="GO" id="GO:0043171">
    <property type="term" value="P:peptide catabolic process"/>
    <property type="evidence" value="ECO:0007669"/>
    <property type="project" value="TreeGrafter"/>
</dbReference>
<accession>A0A7T5URK5</accession>
<dbReference type="Gene3D" id="1.25.50.20">
    <property type="match status" value="1"/>
</dbReference>
<dbReference type="FunFam" id="2.60.40.1730:FF:000002">
    <property type="entry name" value="Aminopeptidase"/>
    <property type="match status" value="1"/>
</dbReference>
<keyword evidence="5 10" id="KW-0479">Metal-binding</keyword>
<dbReference type="Pfam" id="PF01433">
    <property type="entry name" value="Peptidase_M1"/>
    <property type="match status" value="1"/>
</dbReference>
<evidence type="ECO:0000256" key="11">
    <source>
        <dbReference type="PIRSR" id="PIRSR634016-4"/>
    </source>
</evidence>
<feature type="domain" description="ERAP1-like C-terminal" evidence="14">
    <location>
        <begin position="524"/>
        <end position="837"/>
    </location>
</feature>
<dbReference type="PRINTS" id="PR00756">
    <property type="entry name" value="ALADIPTASE"/>
</dbReference>
<dbReference type="FunFam" id="1.25.50.20:FF:000002">
    <property type="entry name" value="Aminopeptidase"/>
    <property type="match status" value="1"/>
</dbReference>
<evidence type="ECO:0000256" key="8">
    <source>
        <dbReference type="ARBA" id="ARBA00023049"/>
    </source>
</evidence>
<evidence type="ECO:0000256" key="6">
    <source>
        <dbReference type="ARBA" id="ARBA00022801"/>
    </source>
</evidence>
<evidence type="ECO:0000256" key="1">
    <source>
        <dbReference type="ARBA" id="ARBA00000098"/>
    </source>
</evidence>
<dbReference type="PANTHER" id="PTHR11533">
    <property type="entry name" value="PROTEASE M1 ZINC METALLOPROTEASE"/>
    <property type="match status" value="1"/>
</dbReference>
<dbReference type="Gene3D" id="1.10.390.10">
    <property type="entry name" value="Neutral Protease Domain 2"/>
    <property type="match status" value="1"/>
</dbReference>